<dbReference type="RefSeq" id="WP_179277046.1">
    <property type="nucleotide sequence ID" value="NZ_BOMU01000093.1"/>
</dbReference>
<dbReference type="AlphaFoldDB" id="A0A238XIU8"/>
<sequence length="53" mass="6030">MSQHTTQHAPRTFEVIAPGRRTPFVRCGEKDYFHPANPADMAELAIVLSYSQR</sequence>
<evidence type="ECO:0000313" key="1">
    <source>
        <dbReference type="EMBL" id="SNR58501.1"/>
    </source>
</evidence>
<evidence type="ECO:0000313" key="2">
    <source>
        <dbReference type="Proteomes" id="UP000198415"/>
    </source>
</evidence>
<reference evidence="1 2" key="1">
    <citation type="submission" date="2017-06" db="EMBL/GenBank/DDBJ databases">
        <authorList>
            <person name="Kim H.J."/>
            <person name="Triplett B.A."/>
        </authorList>
    </citation>
    <scope>NUCLEOTIDE SEQUENCE [LARGE SCALE GENOMIC DNA]</scope>
    <source>
        <strain evidence="1 2">DSM 43151</strain>
    </source>
</reference>
<proteinExistence type="predicted"/>
<dbReference type="Proteomes" id="UP000198415">
    <property type="component" value="Unassembled WGS sequence"/>
</dbReference>
<name>A0A238XIU8_9ACTN</name>
<protein>
    <submittedName>
        <fullName evidence="1">Uncharacterized protein</fullName>
    </submittedName>
</protein>
<gene>
    <name evidence="1" type="ORF">SAMN06264365_103473</name>
</gene>
<accession>A0A238XIU8</accession>
<keyword evidence="2" id="KW-1185">Reference proteome</keyword>
<organism evidence="1 2">
    <name type="scientific">Actinoplanes regularis</name>
    <dbReference type="NCBI Taxonomy" id="52697"/>
    <lineage>
        <taxon>Bacteria</taxon>
        <taxon>Bacillati</taxon>
        <taxon>Actinomycetota</taxon>
        <taxon>Actinomycetes</taxon>
        <taxon>Micromonosporales</taxon>
        <taxon>Micromonosporaceae</taxon>
        <taxon>Actinoplanes</taxon>
    </lineage>
</organism>
<dbReference type="EMBL" id="FZNR01000003">
    <property type="protein sequence ID" value="SNR58501.1"/>
    <property type="molecule type" value="Genomic_DNA"/>
</dbReference>